<dbReference type="OrthoDB" id="2678751at2"/>
<keyword evidence="1" id="KW-0812">Transmembrane</keyword>
<keyword evidence="1" id="KW-1133">Transmembrane helix</keyword>
<dbReference type="Pfam" id="PF08955">
    <property type="entry name" value="BofC_C"/>
    <property type="match status" value="1"/>
</dbReference>
<sequence>MSKLWLSLNVLVLVMIGCYFIFERNDPMEEMETSPVVAKEPHTIELKLEKKYIDGKTEVEETTTKISSMEDFWSQYQQWTLVEQKQGYIHFKQDVDDISPYLKTYGYFGIDDGVLTIFEGVPVHEEVIQSFYHIDTNELESHLLEDLEDGIKIKTKEDYQQVIETFRTYQISEPVNS</sequence>
<dbReference type="InterPro" id="IPR015050">
    <property type="entry name" value="BofC_C"/>
</dbReference>
<keyword evidence="1" id="KW-0472">Membrane</keyword>
<feature type="domain" description="Bypass-of-forespore C N-terminal" evidence="3">
    <location>
        <begin position="44"/>
        <end position="94"/>
    </location>
</feature>
<dbReference type="AlphaFoldDB" id="A0A317KXW0"/>
<proteinExistence type="predicted"/>
<dbReference type="Pfam" id="PF08977">
    <property type="entry name" value="BOFC_N"/>
    <property type="match status" value="1"/>
</dbReference>
<keyword evidence="5" id="KW-1185">Reference proteome</keyword>
<dbReference type="InterPro" id="IPR015071">
    <property type="entry name" value="BOFC_N"/>
</dbReference>
<feature type="transmembrane region" description="Helical" evidence="1">
    <location>
        <begin position="6"/>
        <end position="22"/>
    </location>
</feature>
<dbReference type="Gene3D" id="3.30.70.1740">
    <property type="entry name" value="Bypass-of-forespore C, C-terminal domain"/>
    <property type="match status" value="1"/>
</dbReference>
<dbReference type="Gene3D" id="3.10.20.420">
    <property type="entry name" value="Bypass-of-forespore C, N-terminal domain"/>
    <property type="match status" value="1"/>
</dbReference>
<dbReference type="Proteomes" id="UP000245624">
    <property type="component" value="Unassembled WGS sequence"/>
</dbReference>
<evidence type="ECO:0000313" key="4">
    <source>
        <dbReference type="EMBL" id="PWU68361.1"/>
    </source>
</evidence>
<dbReference type="InterPro" id="IPR038118">
    <property type="entry name" value="BOFC_N_sf"/>
</dbReference>
<reference evidence="4 5" key="1">
    <citation type="submission" date="2018-05" db="EMBL/GenBank/DDBJ databases">
        <title>Genomic analysis of Gracilibacillus dipsosauri DD1 reveals novel features of a salt-tolerant amylase.</title>
        <authorList>
            <person name="Deutch C.E."/>
            <person name="Yang S."/>
        </authorList>
    </citation>
    <scope>NUCLEOTIDE SEQUENCE [LARGE SCALE GENOMIC DNA]</scope>
    <source>
        <strain evidence="4 5">DD1</strain>
    </source>
</reference>
<feature type="domain" description="Bypass of forespore C C-terminal" evidence="2">
    <location>
        <begin position="96"/>
        <end position="167"/>
    </location>
</feature>
<organism evidence="4 5">
    <name type="scientific">Gracilibacillus dipsosauri</name>
    <dbReference type="NCBI Taxonomy" id="178340"/>
    <lineage>
        <taxon>Bacteria</taxon>
        <taxon>Bacillati</taxon>
        <taxon>Bacillota</taxon>
        <taxon>Bacilli</taxon>
        <taxon>Bacillales</taxon>
        <taxon>Bacillaceae</taxon>
        <taxon>Gracilibacillus</taxon>
    </lineage>
</organism>
<evidence type="ECO:0000259" key="2">
    <source>
        <dbReference type="Pfam" id="PF08955"/>
    </source>
</evidence>
<accession>A0A317KXW0</accession>
<gene>
    <name evidence="4" type="ORF">DLJ74_07880</name>
</gene>
<dbReference type="PROSITE" id="PS51257">
    <property type="entry name" value="PROKAR_LIPOPROTEIN"/>
    <property type="match status" value="1"/>
</dbReference>
<dbReference type="InterPro" id="IPR038117">
    <property type="entry name" value="BofC_C_sf"/>
</dbReference>
<evidence type="ECO:0000259" key="3">
    <source>
        <dbReference type="Pfam" id="PF08977"/>
    </source>
</evidence>
<dbReference type="RefSeq" id="WP_109984067.1">
    <property type="nucleotide sequence ID" value="NZ_QGTD01000008.1"/>
</dbReference>
<protein>
    <submittedName>
        <fullName evidence="4">Regulator</fullName>
    </submittedName>
</protein>
<evidence type="ECO:0000256" key="1">
    <source>
        <dbReference type="SAM" id="Phobius"/>
    </source>
</evidence>
<name>A0A317KXW0_9BACI</name>
<evidence type="ECO:0000313" key="5">
    <source>
        <dbReference type="Proteomes" id="UP000245624"/>
    </source>
</evidence>
<comment type="caution">
    <text evidence="4">The sequence shown here is derived from an EMBL/GenBank/DDBJ whole genome shotgun (WGS) entry which is preliminary data.</text>
</comment>
<dbReference type="EMBL" id="QGTD01000008">
    <property type="protein sequence ID" value="PWU68361.1"/>
    <property type="molecule type" value="Genomic_DNA"/>
</dbReference>